<dbReference type="Gene3D" id="3.10.350.10">
    <property type="entry name" value="LysM domain"/>
    <property type="match status" value="1"/>
</dbReference>
<dbReference type="InterPro" id="IPR021731">
    <property type="entry name" value="AMIN_dom"/>
</dbReference>
<dbReference type="GO" id="GO:0008745">
    <property type="term" value="F:N-acetylmuramoyl-L-alanine amidase activity"/>
    <property type="evidence" value="ECO:0007669"/>
    <property type="project" value="UniProtKB-EC"/>
</dbReference>
<protein>
    <recommendedName>
        <fullName evidence="9">N-acetylmuramoyl-L-alanine amidase AmiC</fullName>
        <ecNumber evidence="4">3.5.1.28</ecNumber>
    </recommendedName>
</protein>
<organism evidence="12 13">
    <name type="scientific">Sulfurifustis variabilis</name>
    <dbReference type="NCBI Taxonomy" id="1675686"/>
    <lineage>
        <taxon>Bacteria</taxon>
        <taxon>Pseudomonadati</taxon>
        <taxon>Pseudomonadota</taxon>
        <taxon>Gammaproteobacteria</taxon>
        <taxon>Acidiferrobacterales</taxon>
        <taxon>Acidiferrobacteraceae</taxon>
        <taxon>Sulfurifustis</taxon>
    </lineage>
</organism>
<evidence type="ECO:0000313" key="13">
    <source>
        <dbReference type="Proteomes" id="UP000218899"/>
    </source>
</evidence>
<evidence type="ECO:0000256" key="7">
    <source>
        <dbReference type="ARBA" id="ARBA00022801"/>
    </source>
</evidence>
<sequence length="436" mass="47630">MNVPARVLGAVLLLLVFFAPAHAAVSVQNLRQWRAPDHTRLVLDVSGPVEHRLFTLSDPHRIVVDLEDAVLGGELPVLDASGPLLAALRTGRPDPGTLRIVLDLKTEARPRSFLLKPAGQYGHRLVIDLHDLKAEAVATASTAPDRRTARQAGPRNFVIAIDAGHGGEDPGAVGRRYRTFEKTVTLAVARELARRMAKDPTMRPVLIRDGDYYVGLSDRFKKARDHRADVFVSIHADAVPGRQASGSSVYALSEKGATDAMARFIADKENASDLIGGVSLNDKDDLLAKVLLDLSHTKTIHDSLSLGDDLLTELKRVGPVHHQRVRQAGFMVLKAPDIPSVLVEVAFISNPTEEKKLRTAGFQRRLAEGIYRGLKRFVARLPDEPSPAVAAARHHVVRPGETLASIARRYEVQAEVLRFANELSREPSAGTRLLIP</sequence>
<comment type="similarity">
    <text evidence="3">Belongs to the N-acetylmuramoyl-L-alanine amidase 3 family.</text>
</comment>
<dbReference type="EMBL" id="AP014936">
    <property type="protein sequence ID" value="BAU48172.1"/>
    <property type="molecule type" value="Genomic_DNA"/>
</dbReference>
<dbReference type="FunFam" id="3.40.630.40:FF:000001">
    <property type="entry name" value="N-acetylmuramoyl-L-alanine amidase"/>
    <property type="match status" value="1"/>
</dbReference>
<gene>
    <name evidence="12" type="ORF">SVA_1612</name>
</gene>
<keyword evidence="8" id="KW-0961">Cell wall biogenesis/degradation</keyword>
<keyword evidence="6" id="KW-0574">Periplasm</keyword>
<dbReference type="Gene3D" id="3.40.630.40">
    <property type="entry name" value="Zn-dependent exopeptidases"/>
    <property type="match status" value="1"/>
</dbReference>
<dbReference type="OrthoDB" id="9806267at2"/>
<evidence type="ECO:0000256" key="4">
    <source>
        <dbReference type="ARBA" id="ARBA00011901"/>
    </source>
</evidence>
<accession>A0A1B4V6H4</accession>
<proteinExistence type="inferred from homology"/>
<evidence type="ECO:0000256" key="2">
    <source>
        <dbReference type="ARBA" id="ARBA00004418"/>
    </source>
</evidence>
<evidence type="ECO:0000259" key="11">
    <source>
        <dbReference type="PROSITE" id="PS51782"/>
    </source>
</evidence>
<evidence type="ECO:0000256" key="3">
    <source>
        <dbReference type="ARBA" id="ARBA00010860"/>
    </source>
</evidence>
<comment type="subcellular location">
    <subcellularLocation>
        <location evidence="2">Periplasm</location>
    </subcellularLocation>
</comment>
<dbReference type="InterPro" id="IPR036779">
    <property type="entry name" value="LysM_dom_sf"/>
</dbReference>
<evidence type="ECO:0000256" key="8">
    <source>
        <dbReference type="ARBA" id="ARBA00023316"/>
    </source>
</evidence>
<keyword evidence="7" id="KW-0378">Hydrolase</keyword>
<feature type="signal peptide" evidence="10">
    <location>
        <begin position="1"/>
        <end position="23"/>
    </location>
</feature>
<dbReference type="SUPFAM" id="SSF53187">
    <property type="entry name" value="Zn-dependent exopeptidases"/>
    <property type="match status" value="1"/>
</dbReference>
<reference evidence="12 13" key="1">
    <citation type="submission" date="2015-08" db="EMBL/GenBank/DDBJ databases">
        <title>Complete genome sequence of Sulfurifustis variabilis.</title>
        <authorList>
            <person name="Miura A."/>
            <person name="Kojima H."/>
            <person name="Fukui M."/>
        </authorList>
    </citation>
    <scope>NUCLEOTIDE SEQUENCE [LARGE SCALE GENOMIC DNA]</scope>
    <source>
        <strain evidence="13">skN76</strain>
    </source>
</reference>
<evidence type="ECO:0000313" key="12">
    <source>
        <dbReference type="EMBL" id="BAU48172.1"/>
    </source>
</evidence>
<dbReference type="PANTHER" id="PTHR30404">
    <property type="entry name" value="N-ACETYLMURAMOYL-L-ALANINE AMIDASE"/>
    <property type="match status" value="1"/>
</dbReference>
<dbReference type="Gene3D" id="2.60.40.3500">
    <property type="match status" value="1"/>
</dbReference>
<name>A0A1B4V6H4_9GAMM</name>
<dbReference type="Pfam" id="PF11741">
    <property type="entry name" value="AMIN"/>
    <property type="match status" value="1"/>
</dbReference>
<evidence type="ECO:0000256" key="5">
    <source>
        <dbReference type="ARBA" id="ARBA00022729"/>
    </source>
</evidence>
<dbReference type="SMART" id="SM00257">
    <property type="entry name" value="LysM"/>
    <property type="match status" value="1"/>
</dbReference>
<dbReference type="SUPFAM" id="SSF54106">
    <property type="entry name" value="LysM domain"/>
    <property type="match status" value="1"/>
</dbReference>
<evidence type="ECO:0000256" key="1">
    <source>
        <dbReference type="ARBA" id="ARBA00001561"/>
    </source>
</evidence>
<dbReference type="EC" id="3.5.1.28" evidence="4"/>
<keyword evidence="5 10" id="KW-0732">Signal</keyword>
<dbReference type="SMART" id="SM00646">
    <property type="entry name" value="Ami_3"/>
    <property type="match status" value="1"/>
</dbReference>
<dbReference type="InterPro" id="IPR018392">
    <property type="entry name" value="LysM"/>
</dbReference>
<keyword evidence="13" id="KW-1185">Reference proteome</keyword>
<dbReference type="InterPro" id="IPR050695">
    <property type="entry name" value="N-acetylmuramoyl_amidase_3"/>
</dbReference>
<dbReference type="GO" id="GO:0030288">
    <property type="term" value="C:outer membrane-bounded periplasmic space"/>
    <property type="evidence" value="ECO:0007669"/>
    <property type="project" value="TreeGrafter"/>
</dbReference>
<dbReference type="AlphaFoldDB" id="A0A1B4V6H4"/>
<dbReference type="InterPro" id="IPR002508">
    <property type="entry name" value="MurNAc-LAA_cat"/>
</dbReference>
<dbReference type="PROSITE" id="PS51782">
    <property type="entry name" value="LYSM"/>
    <property type="match status" value="1"/>
</dbReference>
<dbReference type="Pfam" id="PF01520">
    <property type="entry name" value="Amidase_3"/>
    <property type="match status" value="1"/>
</dbReference>
<evidence type="ECO:0000256" key="6">
    <source>
        <dbReference type="ARBA" id="ARBA00022764"/>
    </source>
</evidence>
<dbReference type="Pfam" id="PF01476">
    <property type="entry name" value="LysM"/>
    <property type="match status" value="1"/>
</dbReference>
<dbReference type="Proteomes" id="UP000218899">
    <property type="component" value="Chromosome"/>
</dbReference>
<dbReference type="RefSeq" id="WP_096460714.1">
    <property type="nucleotide sequence ID" value="NZ_AP014936.1"/>
</dbReference>
<dbReference type="GO" id="GO:0071555">
    <property type="term" value="P:cell wall organization"/>
    <property type="evidence" value="ECO:0007669"/>
    <property type="project" value="UniProtKB-KW"/>
</dbReference>
<dbReference type="KEGG" id="sva:SVA_1612"/>
<feature type="chain" id="PRO_5008571375" description="N-acetylmuramoyl-L-alanine amidase AmiC" evidence="10">
    <location>
        <begin position="24"/>
        <end position="436"/>
    </location>
</feature>
<dbReference type="CDD" id="cd00118">
    <property type="entry name" value="LysM"/>
    <property type="match status" value="1"/>
</dbReference>
<evidence type="ECO:0000256" key="10">
    <source>
        <dbReference type="SAM" id="SignalP"/>
    </source>
</evidence>
<feature type="domain" description="LysM" evidence="11">
    <location>
        <begin position="393"/>
        <end position="436"/>
    </location>
</feature>
<dbReference type="PANTHER" id="PTHR30404:SF0">
    <property type="entry name" value="N-ACETYLMURAMOYL-L-ALANINE AMIDASE AMIC"/>
    <property type="match status" value="1"/>
</dbReference>
<comment type="catalytic activity">
    <reaction evidence="1">
        <text>Hydrolyzes the link between N-acetylmuramoyl residues and L-amino acid residues in certain cell-wall glycopeptides.</text>
        <dbReference type="EC" id="3.5.1.28"/>
    </reaction>
</comment>
<dbReference type="GO" id="GO:0009253">
    <property type="term" value="P:peptidoglycan catabolic process"/>
    <property type="evidence" value="ECO:0007669"/>
    <property type="project" value="InterPro"/>
</dbReference>
<evidence type="ECO:0000256" key="9">
    <source>
        <dbReference type="ARBA" id="ARBA00074581"/>
    </source>
</evidence>
<dbReference type="CDD" id="cd02696">
    <property type="entry name" value="MurNAc-LAA"/>
    <property type="match status" value="1"/>
</dbReference>